<evidence type="ECO:0000256" key="3">
    <source>
        <dbReference type="ARBA" id="ARBA00022519"/>
    </source>
</evidence>
<dbReference type="STRING" id="333140.AWW68_18570"/>
<evidence type="ECO:0000256" key="2">
    <source>
        <dbReference type="ARBA" id="ARBA00022475"/>
    </source>
</evidence>
<reference evidence="8 9" key="1">
    <citation type="submission" date="2016-01" db="EMBL/GenBank/DDBJ databases">
        <title>Genome sequencing of Roseivirga spongicola UST030701-084.</title>
        <authorList>
            <person name="Selvaratnam C."/>
            <person name="Thevarajoo S."/>
            <person name="Goh K.M."/>
            <person name="Ee R."/>
            <person name="Chan K.-G."/>
            <person name="Chong C.S."/>
        </authorList>
    </citation>
    <scope>NUCLEOTIDE SEQUENCE [LARGE SCALE GENOMIC DNA]</scope>
    <source>
        <strain evidence="8 9">UST030701-084</strain>
    </source>
</reference>
<comment type="caution">
    <text evidence="8">The sequence shown here is derived from an EMBL/GenBank/DDBJ whole genome shotgun (WGS) entry which is preliminary data.</text>
</comment>
<dbReference type="CDD" id="cd07984">
    <property type="entry name" value="LPLAT_LABLAT-like"/>
    <property type="match status" value="1"/>
</dbReference>
<dbReference type="GO" id="GO:0009247">
    <property type="term" value="P:glycolipid biosynthetic process"/>
    <property type="evidence" value="ECO:0007669"/>
    <property type="project" value="UniProtKB-ARBA"/>
</dbReference>
<evidence type="ECO:0008006" key="10">
    <source>
        <dbReference type="Google" id="ProtNLM"/>
    </source>
</evidence>
<dbReference type="Pfam" id="PF03279">
    <property type="entry name" value="Lip_A_acyltrans"/>
    <property type="match status" value="1"/>
</dbReference>
<feature type="transmembrane region" description="Helical" evidence="7">
    <location>
        <begin position="12"/>
        <end position="31"/>
    </location>
</feature>
<keyword evidence="3" id="KW-0997">Cell inner membrane</keyword>
<dbReference type="PANTHER" id="PTHR30606">
    <property type="entry name" value="LIPID A BIOSYNTHESIS LAUROYL ACYLTRANSFERASE"/>
    <property type="match status" value="1"/>
</dbReference>
<proteinExistence type="predicted"/>
<dbReference type="AlphaFoldDB" id="A0A150WXK6"/>
<dbReference type="RefSeq" id="WP_068225221.1">
    <property type="nucleotide sequence ID" value="NZ_LRPC01000033.1"/>
</dbReference>
<name>A0A150WXK6_9BACT</name>
<keyword evidence="2" id="KW-1003">Cell membrane</keyword>
<evidence type="ECO:0000256" key="1">
    <source>
        <dbReference type="ARBA" id="ARBA00004533"/>
    </source>
</evidence>
<comment type="subcellular location">
    <subcellularLocation>
        <location evidence="1">Cell inner membrane</location>
    </subcellularLocation>
</comment>
<dbReference type="EMBL" id="LRPC01000033">
    <property type="protein sequence ID" value="KYG71213.1"/>
    <property type="molecule type" value="Genomic_DNA"/>
</dbReference>
<evidence type="ECO:0000256" key="4">
    <source>
        <dbReference type="ARBA" id="ARBA00022679"/>
    </source>
</evidence>
<dbReference type="InterPro" id="IPR004960">
    <property type="entry name" value="LipA_acyltrans"/>
</dbReference>
<accession>A0A150WXK6</accession>
<sequence length="293" mass="34408">MIFKIISLLPQRLVYLIADFLWFLGFQVFGYRRSIIRDNIRTCFPEFTEKEVKKTANQFGRQFLYVLGEAIYAYRFTEEDWKERVEMRGSEKVRGYIEQGKTVLVAYGHMTNWEWPFLSMGSLLNVPIEFLYRPMENNGVDKSLLTFREKHGGTGLPKDKAIRHILKHKDKPRVIGIIGDQIPSRGTDKQWLGFFDKETAFYQGSEKIAIATQSPVFFMEVLRTGRGRYQCTFHEIATPPYSKKHTGIIKSYAQHLEQNIRKQPEGYLWSHRRWKYTKAEDPTINEQAKSGEN</sequence>
<keyword evidence="6" id="KW-0012">Acyltransferase</keyword>
<dbReference type="Proteomes" id="UP000075606">
    <property type="component" value="Unassembled WGS sequence"/>
</dbReference>
<protein>
    <recommendedName>
        <fullName evidence="10">Lipid A biosynthesis acyltransferase</fullName>
    </recommendedName>
</protein>
<evidence type="ECO:0000256" key="6">
    <source>
        <dbReference type="ARBA" id="ARBA00023315"/>
    </source>
</evidence>
<dbReference type="GO" id="GO:0016746">
    <property type="term" value="F:acyltransferase activity"/>
    <property type="evidence" value="ECO:0007669"/>
    <property type="project" value="UniProtKB-KW"/>
</dbReference>
<evidence type="ECO:0000256" key="7">
    <source>
        <dbReference type="SAM" id="Phobius"/>
    </source>
</evidence>
<keyword evidence="4" id="KW-0808">Transferase</keyword>
<dbReference type="GO" id="GO:0005886">
    <property type="term" value="C:plasma membrane"/>
    <property type="evidence" value="ECO:0007669"/>
    <property type="project" value="UniProtKB-SubCell"/>
</dbReference>
<organism evidence="8 9">
    <name type="scientific">Roseivirga spongicola</name>
    <dbReference type="NCBI Taxonomy" id="333140"/>
    <lineage>
        <taxon>Bacteria</taxon>
        <taxon>Pseudomonadati</taxon>
        <taxon>Bacteroidota</taxon>
        <taxon>Cytophagia</taxon>
        <taxon>Cytophagales</taxon>
        <taxon>Roseivirgaceae</taxon>
        <taxon>Roseivirga</taxon>
    </lineage>
</organism>
<keyword evidence="7" id="KW-1133">Transmembrane helix</keyword>
<dbReference type="OrthoDB" id="9801955at2"/>
<keyword evidence="9" id="KW-1185">Reference proteome</keyword>
<dbReference type="PANTHER" id="PTHR30606:SF10">
    <property type="entry name" value="PHOSPHATIDYLINOSITOL MANNOSIDE ACYLTRANSFERASE"/>
    <property type="match status" value="1"/>
</dbReference>
<evidence type="ECO:0000313" key="8">
    <source>
        <dbReference type="EMBL" id="KYG71213.1"/>
    </source>
</evidence>
<evidence type="ECO:0000256" key="5">
    <source>
        <dbReference type="ARBA" id="ARBA00023136"/>
    </source>
</evidence>
<keyword evidence="5 7" id="KW-0472">Membrane</keyword>
<keyword evidence="7" id="KW-0812">Transmembrane</keyword>
<evidence type="ECO:0000313" key="9">
    <source>
        <dbReference type="Proteomes" id="UP000075606"/>
    </source>
</evidence>
<gene>
    <name evidence="8" type="ORF">AWW68_18570</name>
</gene>